<gene>
    <name evidence="6" type="ORF">CVT26_014143</name>
</gene>
<dbReference type="InterPro" id="IPR036227">
    <property type="entry name" value="Ribosomal_uL15/eL18_sf"/>
</dbReference>
<feature type="domain" description="Large ribosomal subunit protein uL15/eL18" evidence="5">
    <location>
        <begin position="91"/>
        <end position="169"/>
    </location>
</feature>
<dbReference type="Proteomes" id="UP000284706">
    <property type="component" value="Unassembled WGS sequence"/>
</dbReference>
<protein>
    <recommendedName>
        <fullName evidence="5">Large ribosomal subunit protein uL15/eL18 domain-containing protein</fullName>
    </recommendedName>
</protein>
<evidence type="ECO:0000313" key="6">
    <source>
        <dbReference type="EMBL" id="PPQ69866.1"/>
    </source>
</evidence>
<name>A0A409VUD4_9AGAR</name>
<keyword evidence="3" id="KW-0687">Ribonucleoprotein</keyword>
<reference evidence="6 7" key="1">
    <citation type="journal article" date="2018" name="Evol. Lett.">
        <title>Horizontal gene cluster transfer increased hallucinogenic mushroom diversity.</title>
        <authorList>
            <person name="Reynolds H.T."/>
            <person name="Vijayakumar V."/>
            <person name="Gluck-Thaler E."/>
            <person name="Korotkin H.B."/>
            <person name="Matheny P.B."/>
            <person name="Slot J.C."/>
        </authorList>
    </citation>
    <scope>NUCLEOTIDE SEQUENCE [LARGE SCALE GENOMIC DNA]</scope>
    <source>
        <strain evidence="6 7">SRW20</strain>
    </source>
</reference>
<dbReference type="Gene3D" id="3.100.10.10">
    <property type="match status" value="1"/>
</dbReference>
<evidence type="ECO:0000256" key="3">
    <source>
        <dbReference type="ARBA" id="ARBA00023274"/>
    </source>
</evidence>
<comment type="similarity">
    <text evidence="1">Belongs to the universal ribosomal protein uL15 family.</text>
</comment>
<dbReference type="GO" id="GO:0003735">
    <property type="term" value="F:structural constituent of ribosome"/>
    <property type="evidence" value="ECO:0007669"/>
    <property type="project" value="InterPro"/>
</dbReference>
<dbReference type="OrthoDB" id="361383at2759"/>
<feature type="region of interest" description="Disordered" evidence="4">
    <location>
        <begin position="1"/>
        <end position="63"/>
    </location>
</feature>
<dbReference type="GO" id="GO:0006412">
    <property type="term" value="P:translation"/>
    <property type="evidence" value="ECO:0007669"/>
    <property type="project" value="InterPro"/>
</dbReference>
<dbReference type="GO" id="GO:0005762">
    <property type="term" value="C:mitochondrial large ribosomal subunit"/>
    <property type="evidence" value="ECO:0007669"/>
    <property type="project" value="TreeGrafter"/>
</dbReference>
<dbReference type="InterPro" id="IPR030878">
    <property type="entry name" value="Ribosomal_uL15"/>
</dbReference>
<evidence type="ECO:0000256" key="4">
    <source>
        <dbReference type="SAM" id="MobiDB-lite"/>
    </source>
</evidence>
<dbReference type="Pfam" id="PF00828">
    <property type="entry name" value="Ribosomal_L27A"/>
    <property type="match status" value="1"/>
</dbReference>
<dbReference type="EMBL" id="NHYE01005560">
    <property type="protein sequence ID" value="PPQ69866.1"/>
    <property type="molecule type" value="Genomic_DNA"/>
</dbReference>
<evidence type="ECO:0000313" key="7">
    <source>
        <dbReference type="Proteomes" id="UP000284706"/>
    </source>
</evidence>
<dbReference type="HAMAP" id="MF_01341">
    <property type="entry name" value="Ribosomal_uL15"/>
    <property type="match status" value="1"/>
</dbReference>
<sequence length="248" mass="27384">MASRFRSARVSLANLKPAPGSQQNQKRVGRGQGSGYGGTAGRGANGQKSRSGPGIKPGFEGGQTPITKLFPKRGFVNFVLSSASNERRYAPVNLDRIQYWVDQGRLTSSPENPITARDLLLSGCVHNVHDGIKVLGDGAEHLKTPIYIIASRASKSAIDAIENCGGKVVCKYYNRLSLQDCVEGRVDRISAAPTRREDIIWYGKHKNRGFMSPETLKLLEGMPFVEERWRLLSTELGRWKEEAEGQKR</sequence>
<dbReference type="InParanoid" id="A0A409VUD4"/>
<dbReference type="NCBIfam" id="TIGR01071">
    <property type="entry name" value="rplO_bact"/>
    <property type="match status" value="1"/>
</dbReference>
<dbReference type="InterPro" id="IPR021131">
    <property type="entry name" value="Ribosomal_uL15/eL18"/>
</dbReference>
<dbReference type="SUPFAM" id="SSF52080">
    <property type="entry name" value="Ribosomal proteins L15p and L18e"/>
    <property type="match status" value="1"/>
</dbReference>
<dbReference type="AlphaFoldDB" id="A0A409VUD4"/>
<accession>A0A409VUD4</accession>
<dbReference type="FunCoup" id="A0A409VUD4">
    <property type="interactions" value="218"/>
</dbReference>
<evidence type="ECO:0000259" key="5">
    <source>
        <dbReference type="Pfam" id="PF00828"/>
    </source>
</evidence>
<evidence type="ECO:0000256" key="2">
    <source>
        <dbReference type="ARBA" id="ARBA00022980"/>
    </source>
</evidence>
<dbReference type="STRING" id="231916.A0A409VUD4"/>
<feature type="compositionally biased region" description="Gly residues" evidence="4">
    <location>
        <begin position="30"/>
        <end position="44"/>
    </location>
</feature>
<keyword evidence="7" id="KW-1185">Reference proteome</keyword>
<evidence type="ECO:0000256" key="1">
    <source>
        <dbReference type="ARBA" id="ARBA00007320"/>
    </source>
</evidence>
<comment type="caution">
    <text evidence="6">The sequence shown here is derived from an EMBL/GenBank/DDBJ whole genome shotgun (WGS) entry which is preliminary data.</text>
</comment>
<dbReference type="PANTHER" id="PTHR12934">
    <property type="entry name" value="50S RIBOSOMAL PROTEIN L15"/>
    <property type="match status" value="1"/>
</dbReference>
<keyword evidence="2" id="KW-0689">Ribosomal protein</keyword>
<proteinExistence type="inferred from homology"/>
<organism evidence="6 7">
    <name type="scientific">Gymnopilus dilepis</name>
    <dbReference type="NCBI Taxonomy" id="231916"/>
    <lineage>
        <taxon>Eukaryota</taxon>
        <taxon>Fungi</taxon>
        <taxon>Dikarya</taxon>
        <taxon>Basidiomycota</taxon>
        <taxon>Agaricomycotina</taxon>
        <taxon>Agaricomycetes</taxon>
        <taxon>Agaricomycetidae</taxon>
        <taxon>Agaricales</taxon>
        <taxon>Agaricineae</taxon>
        <taxon>Hymenogastraceae</taxon>
        <taxon>Gymnopilus</taxon>
    </lineage>
</organism>
<dbReference type="PANTHER" id="PTHR12934:SF11">
    <property type="entry name" value="LARGE RIBOSOMAL SUBUNIT PROTEIN UL15M"/>
    <property type="match status" value="1"/>
</dbReference>
<dbReference type="InterPro" id="IPR005749">
    <property type="entry name" value="Ribosomal_uL15_bac-type"/>
</dbReference>